<dbReference type="RefSeq" id="WP_182848485.1">
    <property type="nucleotide sequence ID" value="NZ_BAAALP010000060.1"/>
</dbReference>
<sequence length="867" mass="93197">MHGDFTRLRFDPGHRSVLLQQGRVLLDADFNEQSEITAYQDESRARDMIGRCGAPATGAGFAIVDAAGAKPANTPWAQLHIAPGRYYVDGIMVEAPTPAASAAGWPLAAQPHLPAIEDETPGLDEPAVDGRYAVYLDVWHHHVTADQEPALHEPALGSPDTSTRLRTVWQVRIVPLTANEKCSDLHRDGWLAEPPPSLTASLQQPEAQPDPCRLSASGGYQRLENQLYRVQIHDTPEAGFRFLWSRENGSVVAAITAITNGGTELVLDRTGRDEELSIRPGDVVEVTSDDWALHQRPGRLATAGAPQDLVLPVTWEGQQALTLKELGRAPIVRRWEGAARPATGSVELEAGIQVQFGASGTFQTGQYWLIPARTVRLVYGLSGASGSIDWPKGSSGESLALPPHGPVHHRTPLAILVRSGGATPVWTLESDCRCLYPTLTDLTTFDLLGGDGQEVLRGLPLPEPVIVCVRRGGLPVTDARVRFETRSGGVLAVGEPPDSGPNRLDLGVGGDGTVAVRWRPDPAGPVAQVLTAQLLDDKDRVVGPAARVTGRVNQATLRLLGGDGQLAAGRNKVLPEPVRVVVDTPHGPVAGVKLIAGAPAGAPPAELAGTFAKAVVPNETRPDTLGMSTSGVTGPDGSLGFWWQSAFTIPGDSAALEVRFADAAVTAAPVRVTAQLSPAVGARPVNVHIEKILWKTINPNTNEKTELEVGLESGSVSYQQLVKGFEVTLDEMITAPEDSVRVLLRMMWPARERRFGYTWLELHSTVEISGKVISWNVFGGETGGWVGPWLKTGLWTHFGDDSLSVIDRLDCRLVIDGWAIRSAAAPERSLNCYSQLIGGKHRFPRDDATFANQFVFPFKLDNPNAFF</sequence>
<evidence type="ECO:0000313" key="3">
    <source>
        <dbReference type="Proteomes" id="UP000572680"/>
    </source>
</evidence>
<organism evidence="2 3">
    <name type="scientific">Actinomadura namibiensis</name>
    <dbReference type="NCBI Taxonomy" id="182080"/>
    <lineage>
        <taxon>Bacteria</taxon>
        <taxon>Bacillati</taxon>
        <taxon>Actinomycetota</taxon>
        <taxon>Actinomycetes</taxon>
        <taxon>Streptosporangiales</taxon>
        <taxon>Thermomonosporaceae</taxon>
        <taxon>Actinomadura</taxon>
    </lineage>
</organism>
<keyword evidence="3" id="KW-1185">Reference proteome</keyword>
<protein>
    <submittedName>
        <fullName evidence="2">Uncharacterized protein</fullName>
    </submittedName>
</protein>
<dbReference type="InterPro" id="IPR045392">
    <property type="entry name" value="DUF6519"/>
</dbReference>
<comment type="caution">
    <text evidence="2">The sequence shown here is derived from an EMBL/GenBank/DDBJ whole genome shotgun (WGS) entry which is preliminary data.</text>
</comment>
<feature type="region of interest" description="Disordered" evidence="1">
    <location>
        <begin position="187"/>
        <end position="212"/>
    </location>
</feature>
<proteinExistence type="predicted"/>
<evidence type="ECO:0000313" key="2">
    <source>
        <dbReference type="EMBL" id="MBA8956588.1"/>
    </source>
</evidence>
<dbReference type="AlphaFoldDB" id="A0A7W3LYK2"/>
<gene>
    <name evidence="2" type="ORF">HNR61_008271</name>
</gene>
<name>A0A7W3LYK2_ACTNM</name>
<accession>A0A7W3LYK2</accession>
<evidence type="ECO:0000256" key="1">
    <source>
        <dbReference type="SAM" id="MobiDB-lite"/>
    </source>
</evidence>
<dbReference type="EMBL" id="JACJIA010000016">
    <property type="protein sequence ID" value="MBA8956588.1"/>
    <property type="molecule type" value="Genomic_DNA"/>
</dbReference>
<reference evidence="2 3" key="1">
    <citation type="submission" date="2020-08" db="EMBL/GenBank/DDBJ databases">
        <title>Genomic Encyclopedia of Type Strains, Phase IV (KMG-IV): sequencing the most valuable type-strain genomes for metagenomic binning, comparative biology and taxonomic classification.</title>
        <authorList>
            <person name="Goeker M."/>
        </authorList>
    </citation>
    <scope>NUCLEOTIDE SEQUENCE [LARGE SCALE GENOMIC DNA]</scope>
    <source>
        <strain evidence="2 3">DSM 44197</strain>
    </source>
</reference>
<dbReference type="Pfam" id="PF20129">
    <property type="entry name" value="DUF6519"/>
    <property type="match status" value="2"/>
</dbReference>
<dbReference type="Proteomes" id="UP000572680">
    <property type="component" value="Unassembled WGS sequence"/>
</dbReference>